<dbReference type="InParanoid" id="A0A7J7DUF1"/>
<evidence type="ECO:0000313" key="1">
    <source>
        <dbReference type="EMBL" id="KAF5749921.1"/>
    </source>
</evidence>
<dbReference type="PANTHER" id="PTHR47762">
    <property type="entry name" value="OSJNBB0079B02.4 PROTEIN"/>
    <property type="match status" value="1"/>
</dbReference>
<protein>
    <submittedName>
        <fullName evidence="1">Programmed cell death protein 2-like</fullName>
    </submittedName>
</protein>
<dbReference type="Proteomes" id="UP000593562">
    <property type="component" value="Unassembled WGS sequence"/>
</dbReference>
<dbReference type="PANTHER" id="PTHR47762:SF2">
    <property type="entry name" value="OS04G0640800 PROTEIN"/>
    <property type="match status" value="1"/>
</dbReference>
<name>A0A7J7DUF1_TRIWF</name>
<comment type="caution">
    <text evidence="1">The sequence shown here is derived from an EMBL/GenBank/DDBJ whole genome shotgun (WGS) entry which is preliminary data.</text>
</comment>
<sequence>MTVILGMPGQWAGDNLEPSDHYTTKIGGLPDWPLPKEDIRPSLLDCSVCGGRLSLIAQVYAPISTEILTIEERVLFIFGCLKPNCGSSPFSWRAIRVQKLHTENESHVNPQEKVVPKTTSSVAVSMNDWWGDSDNSDEDIDLEALGKALSEAGSLASQSKKPHGNVKSPLLRAKTTVVDTSVLPCFYIYTEEEPSSSHVTSICSSYSSLSIKGKSDIENESDLALEEIWEQEHYEYDKALTADRTYLKFKKQLDSKPEQCFRCRDCQTDTCLVGTHFLLQWR</sequence>
<evidence type="ECO:0000313" key="2">
    <source>
        <dbReference type="Proteomes" id="UP000593562"/>
    </source>
</evidence>
<gene>
    <name evidence="1" type="ORF">HS088_TW03G00248</name>
</gene>
<proteinExistence type="predicted"/>
<organism evidence="1 2">
    <name type="scientific">Tripterygium wilfordii</name>
    <name type="common">Thunder God vine</name>
    <dbReference type="NCBI Taxonomy" id="458696"/>
    <lineage>
        <taxon>Eukaryota</taxon>
        <taxon>Viridiplantae</taxon>
        <taxon>Streptophyta</taxon>
        <taxon>Embryophyta</taxon>
        <taxon>Tracheophyta</taxon>
        <taxon>Spermatophyta</taxon>
        <taxon>Magnoliopsida</taxon>
        <taxon>eudicotyledons</taxon>
        <taxon>Gunneridae</taxon>
        <taxon>Pentapetalae</taxon>
        <taxon>rosids</taxon>
        <taxon>fabids</taxon>
        <taxon>Celastrales</taxon>
        <taxon>Celastraceae</taxon>
        <taxon>Tripterygium</taxon>
    </lineage>
</organism>
<keyword evidence="2" id="KW-1185">Reference proteome</keyword>
<reference evidence="1 2" key="1">
    <citation type="journal article" date="2020" name="Nat. Commun.">
        <title>Genome of Tripterygium wilfordii and identification of cytochrome P450 involved in triptolide biosynthesis.</title>
        <authorList>
            <person name="Tu L."/>
            <person name="Su P."/>
            <person name="Zhang Z."/>
            <person name="Gao L."/>
            <person name="Wang J."/>
            <person name="Hu T."/>
            <person name="Zhou J."/>
            <person name="Zhang Y."/>
            <person name="Zhao Y."/>
            <person name="Liu Y."/>
            <person name="Song Y."/>
            <person name="Tong Y."/>
            <person name="Lu Y."/>
            <person name="Yang J."/>
            <person name="Xu C."/>
            <person name="Jia M."/>
            <person name="Peters R.J."/>
            <person name="Huang L."/>
            <person name="Gao W."/>
        </authorList>
    </citation>
    <scope>NUCLEOTIDE SEQUENCE [LARGE SCALE GENOMIC DNA]</scope>
    <source>
        <strain evidence="2">cv. XIE 37</strain>
        <tissue evidence="1">Leaf</tissue>
    </source>
</reference>
<dbReference type="AlphaFoldDB" id="A0A7J7DUF1"/>
<dbReference type="EMBL" id="JAAARO010000003">
    <property type="protein sequence ID" value="KAF5749921.1"/>
    <property type="molecule type" value="Genomic_DNA"/>
</dbReference>
<accession>A0A7J7DUF1</accession>
<dbReference type="FunCoup" id="A0A7J7DUF1">
    <property type="interactions" value="1538"/>
</dbReference>